<evidence type="ECO:0000313" key="4">
    <source>
        <dbReference type="Proteomes" id="UP001368500"/>
    </source>
</evidence>
<accession>A0ABU9BA13</accession>
<reference evidence="3 4" key="1">
    <citation type="submission" date="2024-04" db="EMBL/GenBank/DDBJ databases">
        <title>Novel species of the genus Ideonella isolated from streams.</title>
        <authorList>
            <person name="Lu H."/>
        </authorList>
    </citation>
    <scope>NUCLEOTIDE SEQUENCE [LARGE SCALE GENOMIC DNA]</scope>
    <source>
        <strain evidence="3 4">BYS139W</strain>
    </source>
</reference>
<evidence type="ECO:0000256" key="2">
    <source>
        <dbReference type="SAM" id="SignalP"/>
    </source>
</evidence>
<feature type="compositionally biased region" description="Low complexity" evidence="1">
    <location>
        <begin position="105"/>
        <end position="115"/>
    </location>
</feature>
<name>A0ABU9BA13_9BURK</name>
<proteinExistence type="predicted"/>
<organism evidence="3 4">
    <name type="scientific">Pseudaquabacterium rugosum</name>
    <dbReference type="NCBI Taxonomy" id="2984194"/>
    <lineage>
        <taxon>Bacteria</taxon>
        <taxon>Pseudomonadati</taxon>
        <taxon>Pseudomonadota</taxon>
        <taxon>Betaproteobacteria</taxon>
        <taxon>Burkholderiales</taxon>
        <taxon>Sphaerotilaceae</taxon>
        <taxon>Pseudaquabacterium</taxon>
    </lineage>
</organism>
<comment type="caution">
    <text evidence="3">The sequence shown here is derived from an EMBL/GenBank/DDBJ whole genome shotgun (WGS) entry which is preliminary data.</text>
</comment>
<evidence type="ECO:0000256" key="1">
    <source>
        <dbReference type="SAM" id="MobiDB-lite"/>
    </source>
</evidence>
<dbReference type="RefSeq" id="WP_341374523.1">
    <property type="nucleotide sequence ID" value="NZ_JBBUTF010000009.1"/>
</dbReference>
<dbReference type="Proteomes" id="UP001368500">
    <property type="component" value="Unassembled WGS sequence"/>
</dbReference>
<gene>
    <name evidence="3" type="ORF">AACH11_12290</name>
</gene>
<feature type="signal peptide" evidence="2">
    <location>
        <begin position="1"/>
        <end position="35"/>
    </location>
</feature>
<keyword evidence="4" id="KW-1185">Reference proteome</keyword>
<feature type="region of interest" description="Disordered" evidence="1">
    <location>
        <begin position="69"/>
        <end position="121"/>
    </location>
</feature>
<dbReference type="EMBL" id="JBBUTF010000009">
    <property type="protein sequence ID" value="MEK8026742.1"/>
    <property type="molecule type" value="Genomic_DNA"/>
</dbReference>
<evidence type="ECO:0000313" key="3">
    <source>
        <dbReference type="EMBL" id="MEK8026742.1"/>
    </source>
</evidence>
<feature type="chain" id="PRO_5047496469" description="Secreted protein" evidence="2">
    <location>
        <begin position="36"/>
        <end position="209"/>
    </location>
</feature>
<sequence length="209" mass="22142">MKRPIHPATGLRPLRLTRLLCAALAVLPLAAGAQATGPGTAPVNAIPDLPASVRPDMNRIQGYYRQVEQNLPGARKAERDPFQTTPELRTRRNGSAARWSQGIGAAPAPAATTTASGDDLPGDWRVQGLLLGTRPWAVLSRSLRPSMRAGGPGAGAQPGGAGRGDELRYVSRGDEIELPDGRTYVVRGIDRHGVLLQGTGVEADLLRLR</sequence>
<evidence type="ECO:0008006" key="5">
    <source>
        <dbReference type="Google" id="ProtNLM"/>
    </source>
</evidence>
<protein>
    <recommendedName>
        <fullName evidence="5">Secreted protein</fullName>
    </recommendedName>
</protein>
<keyword evidence="2" id="KW-0732">Signal</keyword>